<keyword evidence="1" id="KW-0732">Signal</keyword>
<dbReference type="RefSeq" id="WP_377251961.1">
    <property type="nucleotide sequence ID" value="NZ_JBHLUH010000030.1"/>
</dbReference>
<accession>A0ABV6M465</accession>
<name>A0ABV6M465_9ACTN</name>
<organism evidence="2 3">
    <name type="scientific">Phytohabitans kaempferiae</name>
    <dbReference type="NCBI Taxonomy" id="1620943"/>
    <lineage>
        <taxon>Bacteria</taxon>
        <taxon>Bacillati</taxon>
        <taxon>Actinomycetota</taxon>
        <taxon>Actinomycetes</taxon>
        <taxon>Micromonosporales</taxon>
        <taxon>Micromonosporaceae</taxon>
    </lineage>
</organism>
<proteinExistence type="predicted"/>
<keyword evidence="3" id="KW-1185">Reference proteome</keyword>
<evidence type="ECO:0000256" key="1">
    <source>
        <dbReference type="SAM" id="SignalP"/>
    </source>
</evidence>
<feature type="signal peptide" evidence="1">
    <location>
        <begin position="1"/>
        <end position="29"/>
    </location>
</feature>
<feature type="chain" id="PRO_5045258251" description="Exo-alpha-sialidase" evidence="1">
    <location>
        <begin position="30"/>
        <end position="363"/>
    </location>
</feature>
<evidence type="ECO:0000313" key="3">
    <source>
        <dbReference type="Proteomes" id="UP001589867"/>
    </source>
</evidence>
<sequence>MSRSGWRRVGAALCAVAVLLALAAAPAAAANDIYVLPPTKKLDSCASTSAPWCPTGSPNGYDYGYAPSIVYDGSQYYTLYCSSPDSTSPGYPYDTIRFSASADGNTWIAPSVKLRVTDTRDTATVKYEGAACDPSVVRYDAGDGAGPMYYMFYTGVDTANGYNDVIFVARSSTYGGTYAKWTGSGWSTSSTAQPAAVILPKAQRPAGFLGAAQSSVVVIDGVLLMWYTDDTATSTPTRRIYYTASADPTVWPASTMTDVMGDSVDVKYDPSRGQFVMYQIRDPHTDHASLVRYFSDLGDGLDWDEQIVCGTTCFPPYTHNIGVSGDVIGWVNDDKTLLMFGIPYDGATTDDWGHWDMYGTWMI</sequence>
<dbReference type="Gene3D" id="2.115.10.20">
    <property type="entry name" value="Glycosyl hydrolase domain, family 43"/>
    <property type="match status" value="1"/>
</dbReference>
<dbReference type="EMBL" id="JBHLUH010000030">
    <property type="protein sequence ID" value="MFC0529324.1"/>
    <property type="molecule type" value="Genomic_DNA"/>
</dbReference>
<protein>
    <recommendedName>
        <fullName evidence="4">Exo-alpha-sialidase</fullName>
    </recommendedName>
</protein>
<gene>
    <name evidence="2" type="ORF">ACFFIA_16855</name>
</gene>
<evidence type="ECO:0000313" key="2">
    <source>
        <dbReference type="EMBL" id="MFC0529324.1"/>
    </source>
</evidence>
<comment type="caution">
    <text evidence="2">The sequence shown here is derived from an EMBL/GenBank/DDBJ whole genome shotgun (WGS) entry which is preliminary data.</text>
</comment>
<dbReference type="SUPFAM" id="SSF75005">
    <property type="entry name" value="Arabinanase/levansucrase/invertase"/>
    <property type="match status" value="1"/>
</dbReference>
<dbReference type="Proteomes" id="UP001589867">
    <property type="component" value="Unassembled WGS sequence"/>
</dbReference>
<dbReference type="InterPro" id="IPR023296">
    <property type="entry name" value="Glyco_hydro_beta-prop_sf"/>
</dbReference>
<evidence type="ECO:0008006" key="4">
    <source>
        <dbReference type="Google" id="ProtNLM"/>
    </source>
</evidence>
<reference evidence="2 3" key="1">
    <citation type="submission" date="2024-09" db="EMBL/GenBank/DDBJ databases">
        <authorList>
            <person name="Sun Q."/>
            <person name="Mori K."/>
        </authorList>
    </citation>
    <scope>NUCLEOTIDE SEQUENCE [LARGE SCALE GENOMIC DNA]</scope>
    <source>
        <strain evidence="2 3">TBRC 3947</strain>
    </source>
</reference>